<dbReference type="InterPro" id="IPR018490">
    <property type="entry name" value="cNMP-bd_dom_sf"/>
</dbReference>
<sequence>ESFIFRELVEIRLEKIYQQEAEVKRQKSQASLGGNSNPEQDADVSNKAEAGLRGILTVFAVAGRDCYVRVSLEPHLIPSQLVELGSTPHTAGNSPQARPPAMKRKTLPRGIREVKDFKVLSVQCMRELELYLHKRLFMKDQVIVHQGTDLQDVYVLQQGTCEAKVFGASFEIMKGHCVIGGLPSVLTKKVFTTVVATEPCFVVKISQRHFNAMLDKYPDDRKKLFAAANRAFSTMCDDFQQNVWIAQAFQEQLGAMPCLAGAGVEFLAALAHVLEPRLLLPAQEIFLASGKEDSPDLYFVFEGHFHCLQKGAVMGTISPKMVFGVLEVFGINDVSSDMRIYSDEICKVGVLTQAQLCDLLHEFPQERGKFEKLVHSLMEDSVNHHLVMLPFLSGLNNQQILTVCHLLDRRFLLPDVTIVKEGDGGDFMMVLNCGKVEVLYKDVSMGKLLAGKAFGVSQMMGLHTRYHATLKAKSTCHILLIFWHMLSGLISTAADLTWVQAMRRQAQEIYDSESAGFARKLQQKSNMARSRHLLMDNVNIVTGLWSLRDILQEWYQVARSGILSGRDDSMTQAASPMQRQTTAMSTGGGGRLPTVEASAFPNKHRGMAARPVRFNQNLRWADLPRSNCKKEFLKWELQSGRLDIWKGFTGSAWLHTVRDEVVQEGGRHK</sequence>
<dbReference type="AlphaFoldDB" id="A0A812Q1A9"/>
<dbReference type="InterPro" id="IPR000595">
    <property type="entry name" value="cNMP-bd_dom"/>
</dbReference>
<dbReference type="InterPro" id="IPR050818">
    <property type="entry name" value="KCNH_animal-type"/>
</dbReference>
<dbReference type="PANTHER" id="PTHR10217:SF435">
    <property type="entry name" value="POTASSIUM VOLTAGE-GATED CHANNEL PROTEIN EAG"/>
    <property type="match status" value="1"/>
</dbReference>
<gene>
    <name evidence="3" type="primary">PKAR</name>
    <name evidence="3" type="ORF">SNEC2469_LOCUS10010</name>
</gene>
<dbReference type="PROSITE" id="PS50042">
    <property type="entry name" value="CNMP_BINDING_3"/>
    <property type="match status" value="2"/>
</dbReference>
<accession>A0A812Q1A9</accession>
<evidence type="ECO:0000256" key="1">
    <source>
        <dbReference type="SAM" id="MobiDB-lite"/>
    </source>
</evidence>
<dbReference type="Proteomes" id="UP000601435">
    <property type="component" value="Unassembled WGS sequence"/>
</dbReference>
<feature type="compositionally biased region" description="Polar residues" evidence="1">
    <location>
        <begin position="87"/>
        <end position="96"/>
    </location>
</feature>
<evidence type="ECO:0000313" key="4">
    <source>
        <dbReference type="Proteomes" id="UP000601435"/>
    </source>
</evidence>
<dbReference type="PROSITE" id="PS00888">
    <property type="entry name" value="CNMP_BINDING_1"/>
    <property type="match status" value="1"/>
</dbReference>
<dbReference type="SUPFAM" id="SSF51206">
    <property type="entry name" value="cAMP-binding domain-like"/>
    <property type="match status" value="3"/>
</dbReference>
<dbReference type="InterPro" id="IPR018488">
    <property type="entry name" value="cNMP-bd_CS"/>
</dbReference>
<proteinExistence type="predicted"/>
<feature type="domain" description="Cyclic nucleotide-binding" evidence="2">
    <location>
        <begin position="391"/>
        <end position="481"/>
    </location>
</feature>
<comment type="caution">
    <text evidence="3">The sequence shown here is derived from an EMBL/GenBank/DDBJ whole genome shotgun (WGS) entry which is preliminary data.</text>
</comment>
<dbReference type="EMBL" id="CAJNJA010015996">
    <property type="protein sequence ID" value="CAE7372351.1"/>
    <property type="molecule type" value="Genomic_DNA"/>
</dbReference>
<name>A0A812Q1A9_9DINO</name>
<organism evidence="3 4">
    <name type="scientific">Symbiodinium necroappetens</name>
    <dbReference type="NCBI Taxonomy" id="1628268"/>
    <lineage>
        <taxon>Eukaryota</taxon>
        <taxon>Sar</taxon>
        <taxon>Alveolata</taxon>
        <taxon>Dinophyceae</taxon>
        <taxon>Suessiales</taxon>
        <taxon>Symbiodiniaceae</taxon>
        <taxon>Symbiodinium</taxon>
    </lineage>
</organism>
<dbReference type="InterPro" id="IPR014710">
    <property type="entry name" value="RmlC-like_jellyroll"/>
</dbReference>
<dbReference type="SMART" id="SM00100">
    <property type="entry name" value="cNMP"/>
    <property type="match status" value="3"/>
</dbReference>
<feature type="region of interest" description="Disordered" evidence="1">
    <location>
        <begin position="85"/>
        <end position="104"/>
    </location>
</feature>
<dbReference type="GO" id="GO:0005249">
    <property type="term" value="F:voltage-gated potassium channel activity"/>
    <property type="evidence" value="ECO:0007669"/>
    <property type="project" value="TreeGrafter"/>
</dbReference>
<dbReference type="PANTHER" id="PTHR10217">
    <property type="entry name" value="VOLTAGE AND LIGAND GATED POTASSIUM CHANNEL"/>
    <property type="match status" value="1"/>
</dbReference>
<dbReference type="Pfam" id="PF00027">
    <property type="entry name" value="cNMP_binding"/>
    <property type="match status" value="1"/>
</dbReference>
<dbReference type="GO" id="GO:0042391">
    <property type="term" value="P:regulation of membrane potential"/>
    <property type="evidence" value="ECO:0007669"/>
    <property type="project" value="TreeGrafter"/>
</dbReference>
<protein>
    <submittedName>
        <fullName evidence="3">PKAR protein</fullName>
    </submittedName>
</protein>
<dbReference type="GO" id="GO:0005886">
    <property type="term" value="C:plasma membrane"/>
    <property type="evidence" value="ECO:0007669"/>
    <property type="project" value="TreeGrafter"/>
</dbReference>
<dbReference type="Gene3D" id="2.60.120.10">
    <property type="entry name" value="Jelly Rolls"/>
    <property type="match status" value="3"/>
</dbReference>
<feature type="domain" description="Cyclic nucleotide-binding" evidence="2">
    <location>
        <begin position="116"/>
        <end position="231"/>
    </location>
</feature>
<feature type="non-terminal residue" evidence="3">
    <location>
        <position position="1"/>
    </location>
</feature>
<dbReference type="OrthoDB" id="2021138at2759"/>
<dbReference type="CDD" id="cd00038">
    <property type="entry name" value="CAP_ED"/>
    <property type="match status" value="2"/>
</dbReference>
<evidence type="ECO:0000313" key="3">
    <source>
        <dbReference type="EMBL" id="CAE7372351.1"/>
    </source>
</evidence>
<keyword evidence="4" id="KW-1185">Reference proteome</keyword>
<evidence type="ECO:0000259" key="2">
    <source>
        <dbReference type="PROSITE" id="PS50042"/>
    </source>
</evidence>
<reference evidence="3" key="1">
    <citation type="submission" date="2021-02" db="EMBL/GenBank/DDBJ databases">
        <authorList>
            <person name="Dougan E. K."/>
            <person name="Rhodes N."/>
            <person name="Thang M."/>
            <person name="Chan C."/>
        </authorList>
    </citation>
    <scope>NUCLEOTIDE SEQUENCE</scope>
</reference>